<protein>
    <submittedName>
        <fullName evidence="3">Uncharacterized protein</fullName>
    </submittedName>
</protein>
<evidence type="ECO:0000313" key="3">
    <source>
        <dbReference type="RefSeq" id="XP_033455041.1"/>
    </source>
</evidence>
<keyword evidence="2" id="KW-1185">Reference proteome</keyword>
<evidence type="ECO:0000313" key="2">
    <source>
        <dbReference type="Proteomes" id="UP000504637"/>
    </source>
</evidence>
<dbReference type="GeneID" id="54356863"/>
<name>A0A6J3LQ74_9PEZI</name>
<organism evidence="3">
    <name type="scientific">Dissoconium aciculare CBS 342.82</name>
    <dbReference type="NCBI Taxonomy" id="1314786"/>
    <lineage>
        <taxon>Eukaryota</taxon>
        <taxon>Fungi</taxon>
        <taxon>Dikarya</taxon>
        <taxon>Ascomycota</taxon>
        <taxon>Pezizomycotina</taxon>
        <taxon>Dothideomycetes</taxon>
        <taxon>Dothideomycetidae</taxon>
        <taxon>Mycosphaerellales</taxon>
        <taxon>Dissoconiaceae</taxon>
        <taxon>Dissoconium</taxon>
    </lineage>
</organism>
<dbReference type="RefSeq" id="XP_033455041.1">
    <property type="nucleotide sequence ID" value="XM_033599064.1"/>
</dbReference>
<evidence type="ECO:0000256" key="1">
    <source>
        <dbReference type="SAM" id="MobiDB-lite"/>
    </source>
</evidence>
<reference evidence="3" key="3">
    <citation type="submission" date="2025-08" db="UniProtKB">
        <authorList>
            <consortium name="RefSeq"/>
        </authorList>
    </citation>
    <scope>IDENTIFICATION</scope>
    <source>
        <strain evidence="3">CBS 342.82</strain>
    </source>
</reference>
<sequence>MQTHLPHSPPAVDSSPRLSFHTVMNNASVARLKSRKASANRQSLASRWNIKILRALEAELKKHTEADISSLPPRDYSDARQACKTEEHQPPDCDVSFPDDDIRSKTLQVRGCLKSSLVRKVGNIPGALWVCNSTRNEVFRRNPKVP</sequence>
<reference evidence="3" key="2">
    <citation type="submission" date="2020-04" db="EMBL/GenBank/DDBJ databases">
        <authorList>
            <consortium name="NCBI Genome Project"/>
        </authorList>
    </citation>
    <scope>NUCLEOTIDE SEQUENCE</scope>
    <source>
        <strain evidence="3">CBS 342.82</strain>
    </source>
</reference>
<reference evidence="3" key="1">
    <citation type="submission" date="2020-01" db="EMBL/GenBank/DDBJ databases">
        <authorList>
            <consortium name="DOE Joint Genome Institute"/>
            <person name="Haridas S."/>
            <person name="Albert R."/>
            <person name="Binder M."/>
            <person name="Bloem J."/>
            <person name="Labutti K."/>
            <person name="Salamov A."/>
            <person name="Andreopoulos B."/>
            <person name="Baker S.E."/>
            <person name="Barry K."/>
            <person name="Bills G."/>
            <person name="Bluhm B.H."/>
            <person name="Cannon C."/>
            <person name="Castanera R."/>
            <person name="Culley D.E."/>
            <person name="Daum C."/>
            <person name="Ezra D."/>
            <person name="Gonzalez J.B."/>
            <person name="Henrissat B."/>
            <person name="Kuo A."/>
            <person name="Liang C."/>
            <person name="Lipzen A."/>
            <person name="Lutzoni F."/>
            <person name="Magnuson J."/>
            <person name="Mondo S."/>
            <person name="Nolan M."/>
            <person name="Ohm R."/>
            <person name="Pangilinan J."/>
            <person name="Park H.-J."/>
            <person name="Ramirez L."/>
            <person name="Alfaro M."/>
            <person name="Sun H."/>
            <person name="Tritt A."/>
            <person name="Yoshinaga Y."/>
            <person name="Zwiers L.-H."/>
            <person name="Turgeon B.G."/>
            <person name="Goodwin S.B."/>
            <person name="Spatafora J.W."/>
            <person name="Crous P.W."/>
            <person name="Grigoriev I.V."/>
        </authorList>
    </citation>
    <scope>NUCLEOTIDE SEQUENCE</scope>
    <source>
        <strain evidence="3">CBS 342.82</strain>
    </source>
</reference>
<gene>
    <name evidence="3" type="ORF">K489DRAFT_133967</name>
</gene>
<dbReference type="Proteomes" id="UP000504637">
    <property type="component" value="Unplaced"/>
</dbReference>
<dbReference type="AlphaFoldDB" id="A0A6J3LQ74"/>
<proteinExistence type="predicted"/>
<accession>A0A6J3LQ74</accession>
<feature type="region of interest" description="Disordered" evidence="1">
    <location>
        <begin position="65"/>
        <end position="98"/>
    </location>
</feature>
<feature type="compositionally biased region" description="Basic and acidic residues" evidence="1">
    <location>
        <begin position="75"/>
        <end position="91"/>
    </location>
</feature>
<dbReference type="OrthoDB" id="5404599at2759"/>